<evidence type="ECO:0000256" key="8">
    <source>
        <dbReference type="RuleBase" id="RU367043"/>
    </source>
</evidence>
<dbReference type="EMBL" id="HBGO01020709">
    <property type="protein sequence ID" value="CAD9342986.1"/>
    <property type="molecule type" value="Transcribed_RNA"/>
</dbReference>
<keyword evidence="1 8" id="KW-0813">Transport</keyword>
<organism evidence="10">
    <name type="scientific">Trieres chinensis</name>
    <name type="common">Marine centric diatom</name>
    <name type="synonym">Odontella sinensis</name>
    <dbReference type="NCBI Taxonomy" id="1514140"/>
    <lineage>
        <taxon>Eukaryota</taxon>
        <taxon>Sar</taxon>
        <taxon>Stramenopiles</taxon>
        <taxon>Ochrophyta</taxon>
        <taxon>Bacillariophyta</taxon>
        <taxon>Mediophyceae</taxon>
        <taxon>Biddulphiophycidae</taxon>
        <taxon>Eupodiscales</taxon>
        <taxon>Parodontellaceae</taxon>
        <taxon>Trieres</taxon>
    </lineage>
</organism>
<name>A0A7S2EKW1_TRICV</name>
<evidence type="ECO:0000256" key="2">
    <source>
        <dbReference type="ARBA" id="ARBA00022723"/>
    </source>
</evidence>
<keyword evidence="8" id="KW-0472">Membrane</keyword>
<comment type="similarity">
    <text evidence="8">Belongs to the small Tim family.</text>
</comment>
<evidence type="ECO:0000259" key="9">
    <source>
        <dbReference type="Pfam" id="PF02953"/>
    </source>
</evidence>
<keyword evidence="5 8" id="KW-0811">Translocation</keyword>
<evidence type="ECO:0000256" key="1">
    <source>
        <dbReference type="ARBA" id="ARBA00022448"/>
    </source>
</evidence>
<accession>A0A7S2EKW1</accession>
<evidence type="ECO:0000256" key="3">
    <source>
        <dbReference type="ARBA" id="ARBA00022833"/>
    </source>
</evidence>
<feature type="domain" description="Tim10-like" evidence="9">
    <location>
        <begin position="21"/>
        <end position="83"/>
    </location>
</feature>
<comment type="subunit">
    <text evidence="8">Heterohexamer.</text>
</comment>
<evidence type="ECO:0000313" key="10">
    <source>
        <dbReference type="EMBL" id="CAD9342986.1"/>
    </source>
</evidence>
<gene>
    <name evidence="10" type="ORF">OSIN01602_LOCUS11877</name>
</gene>
<keyword evidence="8" id="KW-0143">Chaperone</keyword>
<dbReference type="GO" id="GO:0046872">
    <property type="term" value="F:metal ion binding"/>
    <property type="evidence" value="ECO:0007669"/>
    <property type="project" value="UniProtKB-KW"/>
</dbReference>
<evidence type="ECO:0000256" key="7">
    <source>
        <dbReference type="ARBA" id="ARBA00023157"/>
    </source>
</evidence>
<evidence type="ECO:0000256" key="6">
    <source>
        <dbReference type="ARBA" id="ARBA00023128"/>
    </source>
</evidence>
<reference evidence="10" key="1">
    <citation type="submission" date="2021-01" db="EMBL/GenBank/DDBJ databases">
        <authorList>
            <person name="Corre E."/>
            <person name="Pelletier E."/>
            <person name="Niang G."/>
            <person name="Scheremetjew M."/>
            <person name="Finn R."/>
            <person name="Kale V."/>
            <person name="Holt S."/>
            <person name="Cochrane G."/>
            <person name="Meng A."/>
            <person name="Brown T."/>
            <person name="Cohen L."/>
        </authorList>
    </citation>
    <scope>NUCLEOTIDE SEQUENCE</scope>
    <source>
        <strain evidence="10">Grunow 1884</strain>
    </source>
</reference>
<proteinExistence type="inferred from homology"/>
<evidence type="ECO:0000256" key="4">
    <source>
        <dbReference type="ARBA" id="ARBA00022927"/>
    </source>
</evidence>
<dbReference type="AlphaFoldDB" id="A0A7S2EKW1"/>
<dbReference type="Pfam" id="PF02953">
    <property type="entry name" value="zf-Tim10_DDP"/>
    <property type="match status" value="1"/>
</dbReference>
<comment type="function">
    <text evidence="8">Mitochondrial intermembrane chaperone that participates in the import and insertion of some multi-pass transmembrane proteins into the mitochondrial inner membrane. Also required for the transfer of beta-barrel precursors from the TOM complex to the sorting and assembly machinery (SAM complex) of the outer membrane. Acts as a chaperone-like protein that protects the hydrophobic precursors from aggregation and guide them through the mitochondrial intermembrane space.</text>
</comment>
<protein>
    <recommendedName>
        <fullName evidence="8">Mitochondrial import inner membrane translocase subunit</fullName>
    </recommendedName>
</protein>
<keyword evidence="3" id="KW-0862">Zinc</keyword>
<dbReference type="InterPro" id="IPR004217">
    <property type="entry name" value="Tim10-like"/>
</dbReference>
<dbReference type="SUPFAM" id="SSF144122">
    <property type="entry name" value="Tim10-like"/>
    <property type="match status" value="1"/>
</dbReference>
<dbReference type="InterPro" id="IPR035427">
    <property type="entry name" value="Tim10-like_dom_sf"/>
</dbReference>
<dbReference type="PANTHER" id="PTHR13172">
    <property type="entry name" value="MITOCHONDRIAL IMPORT INNER MEMBRANE TRANSLOCASE SUBUNIT TIM9B"/>
    <property type="match status" value="1"/>
</dbReference>
<sequence>MAQQGINAANLSSYQQQELMKAMEEMQMKDSLSMYTKLVDRCFGSCVTSFRSKSLDKSETACLEHCASRYLKMTQRVGLRFAEHQALQQKRATDAAAAAAAGGS</sequence>
<dbReference type="Gene3D" id="1.10.287.810">
    <property type="entry name" value="Mitochondrial import inner membrane translocase subunit tim13 like domains"/>
    <property type="match status" value="1"/>
</dbReference>
<dbReference type="GO" id="GO:0005743">
    <property type="term" value="C:mitochondrial inner membrane"/>
    <property type="evidence" value="ECO:0007669"/>
    <property type="project" value="UniProtKB-SubCell"/>
</dbReference>
<keyword evidence="2" id="KW-0479">Metal-binding</keyword>
<keyword evidence="6 8" id="KW-0496">Mitochondrion</keyword>
<dbReference type="InterPro" id="IPR050673">
    <property type="entry name" value="Mito_inner_translocase_sub"/>
</dbReference>
<keyword evidence="8" id="KW-0999">Mitochondrion inner membrane</keyword>
<evidence type="ECO:0000256" key="5">
    <source>
        <dbReference type="ARBA" id="ARBA00023010"/>
    </source>
</evidence>
<comment type="subcellular location">
    <subcellularLocation>
        <location evidence="8">Mitochondrion inner membrane</location>
        <topology evidence="8">Peripheral membrane protein</topology>
        <orientation evidence="8">Intermembrane side</orientation>
    </subcellularLocation>
</comment>
<keyword evidence="4 8" id="KW-0653">Protein transport</keyword>
<comment type="domain">
    <text evidence="8">The twin CX3C motif contains 4 conserved Cys residues that form 2 disulfide bonds in the mitochondrial intermembrane space.</text>
</comment>
<keyword evidence="7 8" id="KW-1015">Disulfide bond</keyword>
<dbReference type="GO" id="GO:0015031">
    <property type="term" value="P:protein transport"/>
    <property type="evidence" value="ECO:0007669"/>
    <property type="project" value="UniProtKB-KW"/>
</dbReference>